<feature type="signal peptide" evidence="2">
    <location>
        <begin position="1"/>
        <end position="27"/>
    </location>
</feature>
<keyword evidence="2" id="KW-0732">Signal</keyword>
<dbReference type="Gene3D" id="2.60.120.260">
    <property type="entry name" value="Galactose-binding domain-like"/>
    <property type="match status" value="1"/>
</dbReference>
<evidence type="ECO:0000313" key="3">
    <source>
        <dbReference type="EMBL" id="HIU29860.1"/>
    </source>
</evidence>
<comment type="caution">
    <text evidence="3">The sequence shown here is derived from an EMBL/GenBank/DDBJ whole genome shotgun (WGS) entry which is preliminary data.</text>
</comment>
<feature type="region of interest" description="Disordered" evidence="1">
    <location>
        <begin position="34"/>
        <end position="70"/>
    </location>
</feature>
<protein>
    <recommendedName>
        <fullName evidence="5">CBM-cenC domain-containing protein</fullName>
    </recommendedName>
</protein>
<accession>A0A9D1IAH5</accession>
<gene>
    <name evidence="3" type="ORF">IAD50_06130</name>
</gene>
<feature type="compositionally biased region" description="Low complexity" evidence="1">
    <location>
        <begin position="37"/>
        <end position="68"/>
    </location>
</feature>
<evidence type="ECO:0000313" key="4">
    <source>
        <dbReference type="Proteomes" id="UP000824089"/>
    </source>
</evidence>
<dbReference type="PROSITE" id="PS51257">
    <property type="entry name" value="PROKAR_LIPOPROTEIN"/>
    <property type="match status" value="1"/>
</dbReference>
<sequence length="251" mass="26825">MKKTKRSFLAVCVALCACCIFLFVGCAGNENGEEKSSPAASATARATAASVAPTTEPASPEPTATPDAGPENLLEYAIEDDGLLGGDSWVPIEESWAGPLQEKRDGCESPAMQEFVETTCSDGNEGICYHFYSEATTGHHIVANTYGISDLIEANKTYKLTVSMKYTVPNPGGERDNMAVGCSLDKSSMVKVSSSENWQTVTCTFTVGDDFETAYIYVSPYSIDHEHIIIGEIQAGFDLLIDSISLVEVSA</sequence>
<organism evidence="3 4">
    <name type="scientific">Candidatus Egerieisoma faecipullorum</name>
    <dbReference type="NCBI Taxonomy" id="2840963"/>
    <lineage>
        <taxon>Bacteria</taxon>
        <taxon>Bacillati</taxon>
        <taxon>Bacillota</taxon>
        <taxon>Clostridia</taxon>
        <taxon>Eubacteriales</taxon>
        <taxon>Clostridiaceae</taxon>
        <taxon>Clostridiaceae incertae sedis</taxon>
        <taxon>Candidatus Egerieisoma</taxon>
    </lineage>
</organism>
<proteinExistence type="predicted"/>
<reference evidence="3" key="1">
    <citation type="submission" date="2020-10" db="EMBL/GenBank/DDBJ databases">
        <authorList>
            <person name="Gilroy R."/>
        </authorList>
    </citation>
    <scope>NUCLEOTIDE SEQUENCE</scope>
    <source>
        <strain evidence="3">CHK195-4489</strain>
    </source>
</reference>
<evidence type="ECO:0008006" key="5">
    <source>
        <dbReference type="Google" id="ProtNLM"/>
    </source>
</evidence>
<name>A0A9D1IAH5_9CLOT</name>
<dbReference type="AlphaFoldDB" id="A0A9D1IAH5"/>
<reference evidence="3" key="2">
    <citation type="journal article" date="2021" name="PeerJ">
        <title>Extensive microbial diversity within the chicken gut microbiome revealed by metagenomics and culture.</title>
        <authorList>
            <person name="Gilroy R."/>
            <person name="Ravi A."/>
            <person name="Getino M."/>
            <person name="Pursley I."/>
            <person name="Horton D.L."/>
            <person name="Alikhan N.F."/>
            <person name="Baker D."/>
            <person name="Gharbi K."/>
            <person name="Hall N."/>
            <person name="Watson M."/>
            <person name="Adriaenssens E.M."/>
            <person name="Foster-Nyarko E."/>
            <person name="Jarju S."/>
            <person name="Secka A."/>
            <person name="Antonio M."/>
            <person name="Oren A."/>
            <person name="Chaudhuri R.R."/>
            <person name="La Ragione R."/>
            <person name="Hildebrand F."/>
            <person name="Pallen M.J."/>
        </authorList>
    </citation>
    <scope>NUCLEOTIDE SEQUENCE</scope>
    <source>
        <strain evidence="3">CHK195-4489</strain>
    </source>
</reference>
<dbReference type="Proteomes" id="UP000824089">
    <property type="component" value="Unassembled WGS sequence"/>
</dbReference>
<evidence type="ECO:0000256" key="2">
    <source>
        <dbReference type="SAM" id="SignalP"/>
    </source>
</evidence>
<dbReference type="EMBL" id="DVMM01000129">
    <property type="protein sequence ID" value="HIU29860.1"/>
    <property type="molecule type" value="Genomic_DNA"/>
</dbReference>
<evidence type="ECO:0000256" key="1">
    <source>
        <dbReference type="SAM" id="MobiDB-lite"/>
    </source>
</evidence>
<feature type="chain" id="PRO_5038745554" description="CBM-cenC domain-containing protein" evidence="2">
    <location>
        <begin position="28"/>
        <end position="251"/>
    </location>
</feature>